<keyword evidence="2 4" id="KW-0238">DNA-binding</keyword>
<dbReference type="SMART" id="SM00862">
    <property type="entry name" value="Trans_reg_C"/>
    <property type="match status" value="1"/>
</dbReference>
<sequence>MIAINIVGEVDSTLTESILELDRRITINSSNIDPDFIIVYEKFDEYYMFLKESIEKSPIIVVTGNNSYSRECYFYSLGIDLYIVRNKEISSIIICRVLNEIKKHIKYIDDELIDFENQQFVFNNRLIKLSNIELKILQYLYSNLERYVSKDDLKKNVWDTEDFVDSNTINVYIHRLRDNLRVCKEIEIINERKIGYKLLIKKDLC</sequence>
<dbReference type="Pfam" id="PF00486">
    <property type="entry name" value="Trans_reg_C"/>
    <property type="match status" value="1"/>
</dbReference>
<dbReference type="GO" id="GO:0003677">
    <property type="term" value="F:DNA binding"/>
    <property type="evidence" value="ECO:0007669"/>
    <property type="project" value="UniProtKB-UniRule"/>
</dbReference>
<evidence type="ECO:0000313" key="7">
    <source>
        <dbReference type="EMBL" id="SUQ38580.1"/>
    </source>
</evidence>
<accession>A0A0D0SLP8</accession>
<organism evidence="7 8">
    <name type="scientific">Staphylococcus gallinarum</name>
    <dbReference type="NCBI Taxonomy" id="1293"/>
    <lineage>
        <taxon>Bacteria</taxon>
        <taxon>Bacillati</taxon>
        <taxon>Bacillota</taxon>
        <taxon>Bacilli</taxon>
        <taxon>Bacillales</taxon>
        <taxon>Staphylococcaceae</taxon>
        <taxon>Staphylococcus</taxon>
    </lineage>
</organism>
<dbReference type="GO" id="GO:0000160">
    <property type="term" value="P:phosphorelay signal transduction system"/>
    <property type="evidence" value="ECO:0007669"/>
    <property type="project" value="InterPro"/>
</dbReference>
<dbReference type="AlphaFoldDB" id="A0A0D0SLP8"/>
<dbReference type="STRING" id="1293.SH09_09585"/>
<gene>
    <name evidence="7" type="primary">phoP_3</name>
    <name evidence="6" type="synonym">yxdJ</name>
    <name evidence="7" type="ORF">NCTC12195_04956</name>
    <name evidence="6" type="ORF">SGA02_24490</name>
</gene>
<evidence type="ECO:0000313" key="6">
    <source>
        <dbReference type="EMBL" id="GEQ06621.1"/>
    </source>
</evidence>
<reference evidence="6 9" key="2">
    <citation type="submission" date="2019-07" db="EMBL/GenBank/DDBJ databases">
        <title>Whole genome shotgun sequence of Staphylococcus gallinarum NBRC 109767.</title>
        <authorList>
            <person name="Hosoyama A."/>
            <person name="Uohara A."/>
            <person name="Ohji S."/>
            <person name="Ichikawa N."/>
        </authorList>
    </citation>
    <scope>NUCLEOTIDE SEQUENCE [LARGE SCALE GENOMIC DNA]</scope>
    <source>
        <strain evidence="6 9">NBRC 109767</strain>
    </source>
</reference>
<name>A0A0D0SLP8_STAGA</name>
<evidence type="ECO:0000256" key="1">
    <source>
        <dbReference type="ARBA" id="ARBA00023015"/>
    </source>
</evidence>
<reference evidence="7 8" key="1">
    <citation type="submission" date="2018-06" db="EMBL/GenBank/DDBJ databases">
        <authorList>
            <consortium name="Pathogen Informatics"/>
            <person name="Doyle S."/>
        </authorList>
    </citation>
    <scope>NUCLEOTIDE SEQUENCE [LARGE SCALE GENOMIC DNA]</scope>
    <source>
        <strain evidence="7 8">NCTC12195</strain>
    </source>
</reference>
<protein>
    <submittedName>
        <fullName evidence="7">Response regulator receiver domain/transcriptional regulatory protein</fullName>
    </submittedName>
    <submittedName>
        <fullName evidence="6">Transcriptional regulatory protein YxdJ</fullName>
    </submittedName>
</protein>
<dbReference type="GO" id="GO:0006355">
    <property type="term" value="P:regulation of DNA-templated transcription"/>
    <property type="evidence" value="ECO:0007669"/>
    <property type="project" value="InterPro"/>
</dbReference>
<dbReference type="Gene3D" id="1.10.10.10">
    <property type="entry name" value="Winged helix-like DNA-binding domain superfamily/Winged helix DNA-binding domain"/>
    <property type="match status" value="1"/>
</dbReference>
<feature type="DNA-binding region" description="OmpR/PhoB-type" evidence="4">
    <location>
        <begin position="103"/>
        <end position="200"/>
    </location>
</feature>
<dbReference type="InterPro" id="IPR001867">
    <property type="entry name" value="OmpR/PhoB-type_DNA-bd"/>
</dbReference>
<dbReference type="EMBL" id="UHDK01000003">
    <property type="protein sequence ID" value="SUQ38580.1"/>
    <property type="molecule type" value="Genomic_DNA"/>
</dbReference>
<evidence type="ECO:0000256" key="3">
    <source>
        <dbReference type="ARBA" id="ARBA00023163"/>
    </source>
</evidence>
<evidence type="ECO:0000259" key="5">
    <source>
        <dbReference type="PROSITE" id="PS51755"/>
    </source>
</evidence>
<dbReference type="CDD" id="cd00383">
    <property type="entry name" value="trans_reg_C"/>
    <property type="match status" value="1"/>
</dbReference>
<evidence type="ECO:0000256" key="2">
    <source>
        <dbReference type="ARBA" id="ARBA00023125"/>
    </source>
</evidence>
<dbReference type="Proteomes" id="UP000321057">
    <property type="component" value="Unassembled WGS sequence"/>
</dbReference>
<evidence type="ECO:0000313" key="9">
    <source>
        <dbReference type="Proteomes" id="UP000321057"/>
    </source>
</evidence>
<dbReference type="OrthoDB" id="2409608at2"/>
<dbReference type="RefSeq" id="WP_042739432.1">
    <property type="nucleotide sequence ID" value="NZ_BKAX01000007.1"/>
</dbReference>
<keyword evidence="9" id="KW-1185">Reference proteome</keyword>
<dbReference type="PROSITE" id="PS51755">
    <property type="entry name" value="OMPR_PHOB"/>
    <property type="match status" value="1"/>
</dbReference>
<keyword evidence="1" id="KW-0805">Transcription regulation</keyword>
<evidence type="ECO:0000256" key="4">
    <source>
        <dbReference type="PROSITE-ProRule" id="PRU01091"/>
    </source>
</evidence>
<dbReference type="SUPFAM" id="SSF46894">
    <property type="entry name" value="C-terminal effector domain of the bipartite response regulators"/>
    <property type="match status" value="1"/>
</dbReference>
<keyword evidence="3" id="KW-0804">Transcription</keyword>
<dbReference type="Proteomes" id="UP000255277">
    <property type="component" value="Unassembled WGS sequence"/>
</dbReference>
<dbReference type="EMBL" id="BKAX01000007">
    <property type="protein sequence ID" value="GEQ06621.1"/>
    <property type="molecule type" value="Genomic_DNA"/>
</dbReference>
<dbReference type="InterPro" id="IPR016032">
    <property type="entry name" value="Sig_transdc_resp-reg_C-effctor"/>
</dbReference>
<feature type="domain" description="OmpR/PhoB-type" evidence="5">
    <location>
        <begin position="103"/>
        <end position="200"/>
    </location>
</feature>
<proteinExistence type="predicted"/>
<dbReference type="InterPro" id="IPR036388">
    <property type="entry name" value="WH-like_DNA-bd_sf"/>
</dbReference>
<evidence type="ECO:0000313" key="8">
    <source>
        <dbReference type="Proteomes" id="UP000255277"/>
    </source>
</evidence>